<dbReference type="Proteomes" id="UP001302602">
    <property type="component" value="Unassembled WGS sequence"/>
</dbReference>
<proteinExistence type="predicted"/>
<protein>
    <submittedName>
        <fullName evidence="1">Uncharacterized protein</fullName>
    </submittedName>
</protein>
<sequence length="198" mass="21722">MVTTIPRNTLTPSSCFMAAAAPGKSLPKNCLNQNCPTETHCKNSSQLGDGSFLRSPSFGALLSRRQCRPEFEAHSLTDVTKRQDLQIAGIHDSVQYLARLLEKETRSWEAQLTGLRWAASIREARLQCGRCSTQATATSPNDWEVSWAQVPGSPSPMAFSGISTDDTSWETTIKSVSRCIREGDDGFRKAGSAPAWHF</sequence>
<dbReference type="AlphaFoldDB" id="A0AAN6U5F6"/>
<accession>A0AAN6U5F6</accession>
<comment type="caution">
    <text evidence="1">The sequence shown here is derived from an EMBL/GenBank/DDBJ whole genome shotgun (WGS) entry which is preliminary data.</text>
</comment>
<organism evidence="1 2">
    <name type="scientific">Parathielavia appendiculata</name>
    <dbReference type="NCBI Taxonomy" id="2587402"/>
    <lineage>
        <taxon>Eukaryota</taxon>
        <taxon>Fungi</taxon>
        <taxon>Dikarya</taxon>
        <taxon>Ascomycota</taxon>
        <taxon>Pezizomycotina</taxon>
        <taxon>Sordariomycetes</taxon>
        <taxon>Sordariomycetidae</taxon>
        <taxon>Sordariales</taxon>
        <taxon>Chaetomiaceae</taxon>
        <taxon>Parathielavia</taxon>
    </lineage>
</organism>
<dbReference type="GeneID" id="87822854"/>
<evidence type="ECO:0000313" key="2">
    <source>
        <dbReference type="Proteomes" id="UP001302602"/>
    </source>
</evidence>
<keyword evidence="2" id="KW-1185">Reference proteome</keyword>
<reference evidence="1" key="2">
    <citation type="submission" date="2023-05" db="EMBL/GenBank/DDBJ databases">
        <authorList>
            <consortium name="Lawrence Berkeley National Laboratory"/>
            <person name="Steindorff A."/>
            <person name="Hensen N."/>
            <person name="Bonometti L."/>
            <person name="Westerberg I."/>
            <person name="Brannstrom I.O."/>
            <person name="Guillou S."/>
            <person name="Cros-Aarteil S."/>
            <person name="Calhoun S."/>
            <person name="Haridas S."/>
            <person name="Kuo A."/>
            <person name="Mondo S."/>
            <person name="Pangilinan J."/>
            <person name="Riley R."/>
            <person name="Labutti K."/>
            <person name="Andreopoulos B."/>
            <person name="Lipzen A."/>
            <person name="Chen C."/>
            <person name="Yanf M."/>
            <person name="Daum C."/>
            <person name="Ng V."/>
            <person name="Clum A."/>
            <person name="Ohm R."/>
            <person name="Martin F."/>
            <person name="Silar P."/>
            <person name="Natvig D."/>
            <person name="Lalanne C."/>
            <person name="Gautier V."/>
            <person name="Ament-Velasquez S.L."/>
            <person name="Kruys A."/>
            <person name="Hutchinson M.I."/>
            <person name="Powell A.J."/>
            <person name="Barry K."/>
            <person name="Miller A.N."/>
            <person name="Grigoriev I.V."/>
            <person name="Debuchy R."/>
            <person name="Gladieux P."/>
            <person name="Thoren M.H."/>
            <person name="Johannesson H."/>
        </authorList>
    </citation>
    <scope>NUCLEOTIDE SEQUENCE</scope>
    <source>
        <strain evidence="1">CBS 731.68</strain>
    </source>
</reference>
<dbReference type="EMBL" id="MU853224">
    <property type="protein sequence ID" value="KAK4126765.1"/>
    <property type="molecule type" value="Genomic_DNA"/>
</dbReference>
<reference evidence="1" key="1">
    <citation type="journal article" date="2023" name="Mol. Phylogenet. Evol.">
        <title>Genome-scale phylogeny and comparative genomics of the fungal order Sordariales.</title>
        <authorList>
            <person name="Hensen N."/>
            <person name="Bonometti L."/>
            <person name="Westerberg I."/>
            <person name="Brannstrom I.O."/>
            <person name="Guillou S."/>
            <person name="Cros-Aarteil S."/>
            <person name="Calhoun S."/>
            <person name="Haridas S."/>
            <person name="Kuo A."/>
            <person name="Mondo S."/>
            <person name="Pangilinan J."/>
            <person name="Riley R."/>
            <person name="LaButti K."/>
            <person name="Andreopoulos B."/>
            <person name="Lipzen A."/>
            <person name="Chen C."/>
            <person name="Yan M."/>
            <person name="Daum C."/>
            <person name="Ng V."/>
            <person name="Clum A."/>
            <person name="Steindorff A."/>
            <person name="Ohm R.A."/>
            <person name="Martin F."/>
            <person name="Silar P."/>
            <person name="Natvig D.O."/>
            <person name="Lalanne C."/>
            <person name="Gautier V."/>
            <person name="Ament-Velasquez S.L."/>
            <person name="Kruys A."/>
            <person name="Hutchinson M.I."/>
            <person name="Powell A.J."/>
            <person name="Barry K."/>
            <person name="Miller A.N."/>
            <person name="Grigoriev I.V."/>
            <person name="Debuchy R."/>
            <person name="Gladieux P."/>
            <person name="Hiltunen Thoren M."/>
            <person name="Johannesson H."/>
        </authorList>
    </citation>
    <scope>NUCLEOTIDE SEQUENCE</scope>
    <source>
        <strain evidence="1">CBS 731.68</strain>
    </source>
</reference>
<evidence type="ECO:0000313" key="1">
    <source>
        <dbReference type="EMBL" id="KAK4126765.1"/>
    </source>
</evidence>
<name>A0AAN6U5F6_9PEZI</name>
<gene>
    <name evidence="1" type="ORF">N657DRAFT_175433</name>
</gene>
<dbReference type="RefSeq" id="XP_062650536.1">
    <property type="nucleotide sequence ID" value="XM_062786088.1"/>
</dbReference>